<dbReference type="STRING" id="95300.SAMN05216558_1498"/>
<name>A0A1H2MYZ4_PSEVA</name>
<comment type="caution">
    <text evidence="2">The sequence shown here is derived from an EMBL/GenBank/DDBJ whole genome shotgun (WGS) entry which is preliminary data.</text>
</comment>
<evidence type="ECO:0000313" key="3">
    <source>
        <dbReference type="Proteomes" id="UP000295254"/>
    </source>
</evidence>
<evidence type="ECO:0008006" key="4">
    <source>
        <dbReference type="Google" id="ProtNLM"/>
    </source>
</evidence>
<keyword evidence="1" id="KW-0472">Membrane</keyword>
<feature type="transmembrane region" description="Helical" evidence="1">
    <location>
        <begin position="112"/>
        <end position="134"/>
    </location>
</feature>
<dbReference type="EMBL" id="RRZK01000008">
    <property type="protein sequence ID" value="TDB65477.1"/>
    <property type="molecule type" value="Genomic_DNA"/>
</dbReference>
<evidence type="ECO:0000256" key="1">
    <source>
        <dbReference type="SAM" id="Phobius"/>
    </source>
</evidence>
<feature type="transmembrane region" description="Helical" evidence="1">
    <location>
        <begin position="268"/>
        <end position="288"/>
    </location>
</feature>
<dbReference type="RefSeq" id="WP_093218592.1">
    <property type="nucleotide sequence ID" value="NZ_LT629803.1"/>
</dbReference>
<organism evidence="2 3">
    <name type="scientific">Pseudomonas vancouverensis</name>
    <dbReference type="NCBI Taxonomy" id="95300"/>
    <lineage>
        <taxon>Bacteria</taxon>
        <taxon>Pseudomonadati</taxon>
        <taxon>Pseudomonadota</taxon>
        <taxon>Gammaproteobacteria</taxon>
        <taxon>Pseudomonadales</taxon>
        <taxon>Pseudomonadaceae</taxon>
        <taxon>Pseudomonas</taxon>
    </lineage>
</organism>
<dbReference type="OrthoDB" id="7032238at2"/>
<gene>
    <name evidence="2" type="ORF">EIY72_08155</name>
</gene>
<sequence>MNRSSDGFYPALDDSSTLSGVSWGAIFAGAAAAAALSLILVLLGFGLGFSAVSPWAHEGVSAKGLGISTIVWLAFTQIAASGLGGYIAGRLRVKWANLHGDEVYFRDTAHGFLAWCVATLVTAVLVAGSVSSVVGGGVQAGANMVGGAATAATQAMGTAASNTSGDQYGYYIDSLFRDDRPAAVSDDAARGTVTRIFVQSLSNGGQLAAEDRTYLAQLVAQRTNLTQADAERRVDEVYARTQKAVADAKLAAQQAADTAAKVAAWTTLWMFVALLIGAFFASLAATFGGRRRDAVVYLETDTYVATAPVR</sequence>
<dbReference type="AlphaFoldDB" id="A0A1H2MYZ4"/>
<keyword evidence="3" id="KW-1185">Reference proteome</keyword>
<proteinExistence type="predicted"/>
<feature type="transmembrane region" description="Helical" evidence="1">
    <location>
        <begin position="21"/>
        <end position="49"/>
    </location>
</feature>
<accession>A0A1H2MYZ4</accession>
<keyword evidence="1" id="KW-0812">Transmembrane</keyword>
<keyword evidence="1" id="KW-1133">Transmembrane helix</keyword>
<feature type="transmembrane region" description="Helical" evidence="1">
    <location>
        <begin position="69"/>
        <end position="91"/>
    </location>
</feature>
<dbReference type="Proteomes" id="UP000295254">
    <property type="component" value="Unassembled WGS sequence"/>
</dbReference>
<reference evidence="3" key="1">
    <citation type="journal article" date="2019" name="bioRxiv">
        <title>Bacterially produced spermidine induces plant systemic susceptibility to pathogens.</title>
        <authorList>
            <person name="Melnyk R.A."/>
            <person name="Beskrovnaya P.A."/>
            <person name="Liu Z."/>
            <person name="Song Y."/>
            <person name="Haney C.H."/>
        </authorList>
    </citation>
    <scope>NUCLEOTIDE SEQUENCE [LARGE SCALE GENOMIC DNA]</scope>
    <source>
        <strain evidence="3">Dha-51</strain>
    </source>
</reference>
<evidence type="ECO:0000313" key="2">
    <source>
        <dbReference type="EMBL" id="TDB65477.1"/>
    </source>
</evidence>
<protein>
    <recommendedName>
        <fullName evidence="4">Transmembrane protein</fullName>
    </recommendedName>
</protein>